<gene>
    <name evidence="2" type="ORF">CAL29_29480</name>
</gene>
<accession>A0A261S490</accession>
<keyword evidence="1" id="KW-0732">Signal</keyword>
<feature type="chain" id="PRO_5013374472" description="Copper chaperone PCu(A)C" evidence="1">
    <location>
        <begin position="23"/>
        <end position="187"/>
    </location>
</feature>
<dbReference type="SUPFAM" id="SSF110087">
    <property type="entry name" value="DR1885-like metal-binding protein"/>
    <property type="match status" value="1"/>
</dbReference>
<dbReference type="Pfam" id="PF04314">
    <property type="entry name" value="PCuAC"/>
    <property type="match status" value="1"/>
</dbReference>
<dbReference type="Gene3D" id="2.60.40.1890">
    <property type="entry name" value="PCu(A)C copper chaperone"/>
    <property type="match status" value="1"/>
</dbReference>
<protein>
    <recommendedName>
        <fullName evidence="4">Copper chaperone PCu(A)C</fullName>
    </recommendedName>
</protein>
<dbReference type="EMBL" id="NEVM01000005">
    <property type="protein sequence ID" value="OZI31981.1"/>
    <property type="molecule type" value="Genomic_DNA"/>
</dbReference>
<evidence type="ECO:0000313" key="2">
    <source>
        <dbReference type="EMBL" id="OZI31981.1"/>
    </source>
</evidence>
<dbReference type="OrthoDB" id="9796962at2"/>
<evidence type="ECO:0008006" key="4">
    <source>
        <dbReference type="Google" id="ProtNLM"/>
    </source>
</evidence>
<dbReference type="PANTHER" id="PTHR36302">
    <property type="entry name" value="BLR7088 PROTEIN"/>
    <property type="match status" value="1"/>
</dbReference>
<dbReference type="Proteomes" id="UP000216020">
    <property type="component" value="Unassembled WGS sequence"/>
</dbReference>
<comment type="caution">
    <text evidence="2">The sequence shown here is derived from an EMBL/GenBank/DDBJ whole genome shotgun (WGS) entry which is preliminary data.</text>
</comment>
<evidence type="ECO:0000313" key="3">
    <source>
        <dbReference type="Proteomes" id="UP000216020"/>
    </source>
</evidence>
<dbReference type="InterPro" id="IPR036182">
    <property type="entry name" value="PCuAC_sf"/>
</dbReference>
<dbReference type="InterPro" id="IPR058248">
    <property type="entry name" value="Lxx211020-like"/>
</dbReference>
<reference evidence="3" key="1">
    <citation type="submission" date="2017-05" db="EMBL/GenBank/DDBJ databases">
        <title>Complete and WGS of Bordetella genogroups.</title>
        <authorList>
            <person name="Spilker T."/>
            <person name="Lipuma J."/>
        </authorList>
    </citation>
    <scope>NUCLEOTIDE SEQUENCE [LARGE SCALE GENOMIC DNA]</scope>
    <source>
        <strain evidence="3">AU16122</strain>
    </source>
</reference>
<sequence length="187" mass="19833">MTLRKYVLAAALALAAHGAAHAHDFKAGAIEIDDLWMRATAPGQSVGGGYMEIDNDGKQADRLLSITSPIADSVEMHETRTENGVSSMRATGPVTIPPDSEIKFAPGGYHLMFLKLKQPLKQGDEIPATLVFEHAGAVDVRFKVKPIGYKAGSGGAMNHDMGHGMGDMGNMGNMGSMPGMNHGTMQR</sequence>
<keyword evidence="3" id="KW-1185">Reference proteome</keyword>
<name>A0A261S490_9BORD</name>
<proteinExistence type="predicted"/>
<feature type="signal peptide" evidence="1">
    <location>
        <begin position="1"/>
        <end position="22"/>
    </location>
</feature>
<dbReference type="AlphaFoldDB" id="A0A261S490"/>
<dbReference type="InterPro" id="IPR007410">
    <property type="entry name" value="LpqE-like"/>
</dbReference>
<organism evidence="2 3">
    <name type="scientific">Bordetella genomosp. 10</name>
    <dbReference type="NCBI Taxonomy" id="1416804"/>
    <lineage>
        <taxon>Bacteria</taxon>
        <taxon>Pseudomonadati</taxon>
        <taxon>Pseudomonadota</taxon>
        <taxon>Betaproteobacteria</taxon>
        <taxon>Burkholderiales</taxon>
        <taxon>Alcaligenaceae</taxon>
        <taxon>Bordetella</taxon>
    </lineage>
</organism>
<dbReference type="RefSeq" id="WP_094856387.1">
    <property type="nucleotide sequence ID" value="NZ_NEVM01000005.1"/>
</dbReference>
<evidence type="ECO:0000256" key="1">
    <source>
        <dbReference type="SAM" id="SignalP"/>
    </source>
</evidence>
<dbReference type="PANTHER" id="PTHR36302:SF1">
    <property type="entry name" value="COPPER CHAPERONE PCU(A)C"/>
    <property type="match status" value="1"/>
</dbReference>